<evidence type="ECO:0000313" key="9">
    <source>
        <dbReference type="Proteomes" id="UP000191448"/>
    </source>
</evidence>
<feature type="transmembrane region" description="Helical" evidence="7">
    <location>
        <begin position="280"/>
        <end position="302"/>
    </location>
</feature>
<reference evidence="8 9" key="1">
    <citation type="submission" date="2016-02" db="EMBL/GenBank/DDBJ databases">
        <title>Genome sequence of Clostridium thermobutyricum DSM 4928.</title>
        <authorList>
            <person name="Poehlein A."/>
            <person name="Daniel R."/>
        </authorList>
    </citation>
    <scope>NUCLEOTIDE SEQUENCE [LARGE SCALE GENOMIC DNA]</scope>
    <source>
        <strain evidence="8 9">DSM 4928</strain>
    </source>
</reference>
<dbReference type="PIRSF" id="PIRSF006060">
    <property type="entry name" value="AA_transporter"/>
    <property type="match status" value="1"/>
</dbReference>
<dbReference type="GO" id="GO:0005886">
    <property type="term" value="C:plasma membrane"/>
    <property type="evidence" value="ECO:0007669"/>
    <property type="project" value="UniProtKB-SubCell"/>
</dbReference>
<feature type="transmembrane region" description="Helical" evidence="7">
    <location>
        <begin position="231"/>
        <end position="253"/>
    </location>
</feature>
<protein>
    <submittedName>
        <fullName evidence="8">Glutamate/gamma-aminobutyrate antiporter</fullName>
    </submittedName>
</protein>
<comment type="caution">
    <text evidence="8">The sequence shown here is derived from an EMBL/GenBank/DDBJ whole genome shotgun (WGS) entry which is preliminary data.</text>
</comment>
<evidence type="ECO:0000256" key="1">
    <source>
        <dbReference type="ARBA" id="ARBA00004651"/>
    </source>
</evidence>
<dbReference type="Pfam" id="PF13520">
    <property type="entry name" value="AA_permease_2"/>
    <property type="match status" value="1"/>
</dbReference>
<comment type="subcellular location">
    <subcellularLocation>
        <location evidence="1">Cell membrane</location>
        <topology evidence="1">Multi-pass membrane protein</topology>
    </subcellularLocation>
</comment>
<keyword evidence="6 7" id="KW-0472">Membrane</keyword>
<feature type="transmembrane region" description="Helical" evidence="7">
    <location>
        <begin position="402"/>
        <end position="424"/>
    </location>
</feature>
<organism evidence="8 9">
    <name type="scientific">Clostridium thermobutyricum DSM 4928</name>
    <dbReference type="NCBI Taxonomy" id="1121339"/>
    <lineage>
        <taxon>Bacteria</taxon>
        <taxon>Bacillati</taxon>
        <taxon>Bacillota</taxon>
        <taxon>Clostridia</taxon>
        <taxon>Eubacteriales</taxon>
        <taxon>Clostridiaceae</taxon>
        <taxon>Clostridium</taxon>
    </lineage>
</organism>
<dbReference type="PANTHER" id="PTHR42770">
    <property type="entry name" value="AMINO ACID TRANSPORTER-RELATED"/>
    <property type="match status" value="1"/>
</dbReference>
<dbReference type="AlphaFoldDB" id="A0A1V4SVK2"/>
<evidence type="ECO:0000256" key="3">
    <source>
        <dbReference type="ARBA" id="ARBA00022475"/>
    </source>
</evidence>
<evidence type="ECO:0000313" key="8">
    <source>
        <dbReference type="EMBL" id="OPX48035.1"/>
    </source>
</evidence>
<sequence>MNKKNLSMFGFLFLTSSILIEIYEYPTFATSGFNSIFYLLVGGLFWFLPVCLCAAEMATVEGFQEGGVFTWTSNTLGKKLGFAHIFYQFIVFTIGAVTMIYFIVGAIAYVTGIEAINSNPILKFLSVIIIFWIITYVQLKGINKTALIAKIGFIGGILIPALFLFVLTGIYIFKGYPIHLVMDKNTFFPNLHNKSSLVVLVSFMLSYMGLEVSATHINDMKNPKRDYPRAIIILLILAVLLSSMGALSIGMVVPKSELSLNQGVFQAFSSLLNHFGNFNIVVKILAILLCLGSIAEVSAWIIGPSRGLSLAGEKGLFDKRIAKRNKNDVASYILIIQGVLVTIWAFIITFGAGTSNNSFFMAMTLTVIVYLTAYFLFFLAYIKLTLKYDNLERKYRISKNKFIKLFIGIIGLIFTVIAFIISFIPPSGVKESQVTSYTSLLIIVFIIILLLPFIIMTISKKLAK</sequence>
<dbReference type="GO" id="GO:0022857">
    <property type="term" value="F:transmembrane transporter activity"/>
    <property type="evidence" value="ECO:0007669"/>
    <property type="project" value="InterPro"/>
</dbReference>
<feature type="transmembrane region" description="Helical" evidence="7">
    <location>
        <begin position="85"/>
        <end position="109"/>
    </location>
</feature>
<feature type="transmembrane region" description="Helical" evidence="7">
    <location>
        <begin position="35"/>
        <end position="55"/>
    </location>
</feature>
<dbReference type="OrthoDB" id="9791588at2"/>
<evidence type="ECO:0000256" key="5">
    <source>
        <dbReference type="ARBA" id="ARBA00022989"/>
    </source>
</evidence>
<feature type="transmembrane region" description="Helical" evidence="7">
    <location>
        <begin position="151"/>
        <end position="173"/>
    </location>
</feature>
<dbReference type="PANTHER" id="PTHR42770:SF15">
    <property type="entry name" value="GLUTAMATE_GAMMA-AMINOBUTYRATE ANTIPORTER-RELATED"/>
    <property type="match status" value="1"/>
</dbReference>
<feature type="transmembrane region" description="Helical" evidence="7">
    <location>
        <begin position="436"/>
        <end position="458"/>
    </location>
</feature>
<dbReference type="Gene3D" id="1.20.1740.10">
    <property type="entry name" value="Amino acid/polyamine transporter I"/>
    <property type="match status" value="1"/>
</dbReference>
<proteinExistence type="predicted"/>
<dbReference type="InterPro" id="IPR050367">
    <property type="entry name" value="APC_superfamily"/>
</dbReference>
<feature type="transmembrane region" description="Helical" evidence="7">
    <location>
        <begin position="359"/>
        <end position="382"/>
    </location>
</feature>
<keyword evidence="5 7" id="KW-1133">Transmembrane helix</keyword>
<gene>
    <name evidence="8" type="primary">gadC_3</name>
    <name evidence="8" type="ORF">CLTHE_16070</name>
</gene>
<feature type="transmembrane region" description="Helical" evidence="7">
    <location>
        <begin position="193"/>
        <end position="210"/>
    </location>
</feature>
<keyword evidence="3" id="KW-1003">Cell membrane</keyword>
<accession>A0A1V4SVK2</accession>
<evidence type="ECO:0000256" key="2">
    <source>
        <dbReference type="ARBA" id="ARBA00022448"/>
    </source>
</evidence>
<evidence type="ECO:0000256" key="6">
    <source>
        <dbReference type="ARBA" id="ARBA00023136"/>
    </source>
</evidence>
<evidence type="ECO:0000256" key="7">
    <source>
        <dbReference type="SAM" id="Phobius"/>
    </source>
</evidence>
<dbReference type="RefSeq" id="WP_080022783.1">
    <property type="nucleotide sequence ID" value="NZ_LTAY01000037.1"/>
</dbReference>
<dbReference type="EMBL" id="LTAY01000037">
    <property type="protein sequence ID" value="OPX48035.1"/>
    <property type="molecule type" value="Genomic_DNA"/>
</dbReference>
<dbReference type="InterPro" id="IPR002293">
    <property type="entry name" value="AA/rel_permease1"/>
</dbReference>
<feature type="transmembrane region" description="Helical" evidence="7">
    <location>
        <begin position="121"/>
        <end position="139"/>
    </location>
</feature>
<keyword evidence="2" id="KW-0813">Transport</keyword>
<feature type="transmembrane region" description="Helical" evidence="7">
    <location>
        <begin position="329"/>
        <end position="353"/>
    </location>
</feature>
<evidence type="ECO:0000256" key="4">
    <source>
        <dbReference type="ARBA" id="ARBA00022692"/>
    </source>
</evidence>
<keyword evidence="4 7" id="KW-0812">Transmembrane</keyword>
<dbReference type="Proteomes" id="UP000191448">
    <property type="component" value="Unassembled WGS sequence"/>
</dbReference>
<name>A0A1V4SVK2_9CLOT</name>